<dbReference type="GO" id="GO:0016887">
    <property type="term" value="F:ATP hydrolysis activity"/>
    <property type="evidence" value="ECO:0007669"/>
    <property type="project" value="InterPro"/>
</dbReference>
<feature type="domain" description="ABC transporter" evidence="7">
    <location>
        <begin position="4"/>
        <end position="251"/>
    </location>
</feature>
<dbReference type="Proteomes" id="UP000623067">
    <property type="component" value="Unassembled WGS sequence"/>
</dbReference>
<dbReference type="PANTHER" id="PTHR43499:SF1">
    <property type="entry name" value="ABC TRANSPORTER I FAMILY MEMBER 1"/>
    <property type="match status" value="1"/>
</dbReference>
<accession>A0A916WQH0</accession>
<dbReference type="EMBL" id="BMIH01000001">
    <property type="protein sequence ID" value="GGB20036.1"/>
    <property type="molecule type" value="Genomic_DNA"/>
</dbReference>
<name>A0A916WQH0_9SPHN</name>
<dbReference type="GO" id="GO:0005524">
    <property type="term" value="F:ATP binding"/>
    <property type="evidence" value="ECO:0007669"/>
    <property type="project" value="UniProtKB-KW"/>
</dbReference>
<dbReference type="Pfam" id="PF00005">
    <property type="entry name" value="ABC_tran"/>
    <property type="match status" value="1"/>
</dbReference>
<dbReference type="InterPro" id="IPR003439">
    <property type="entry name" value="ABC_transporter-like_ATP-bd"/>
</dbReference>
<reference evidence="8" key="1">
    <citation type="journal article" date="2014" name="Int. J. Syst. Evol. Microbiol.">
        <title>Complete genome sequence of Corynebacterium casei LMG S-19264T (=DSM 44701T), isolated from a smear-ripened cheese.</title>
        <authorList>
            <consortium name="US DOE Joint Genome Institute (JGI-PGF)"/>
            <person name="Walter F."/>
            <person name="Albersmeier A."/>
            <person name="Kalinowski J."/>
            <person name="Ruckert C."/>
        </authorList>
    </citation>
    <scope>NUCLEOTIDE SEQUENCE</scope>
    <source>
        <strain evidence="8">CGMCC 1.15330</strain>
    </source>
</reference>
<keyword evidence="5" id="KW-1278">Translocase</keyword>
<reference evidence="8" key="2">
    <citation type="submission" date="2020-09" db="EMBL/GenBank/DDBJ databases">
        <authorList>
            <person name="Sun Q."/>
            <person name="Zhou Y."/>
        </authorList>
    </citation>
    <scope>NUCLEOTIDE SEQUENCE</scope>
    <source>
        <strain evidence="8">CGMCC 1.15330</strain>
    </source>
</reference>
<dbReference type="PANTHER" id="PTHR43499">
    <property type="entry name" value="ABC TRANSPORTER I FAMILY MEMBER 1"/>
    <property type="match status" value="1"/>
</dbReference>
<dbReference type="SMART" id="SM00382">
    <property type="entry name" value="AAA"/>
    <property type="match status" value="1"/>
</dbReference>
<gene>
    <name evidence="8" type="ORF">GCM10011380_07000</name>
</gene>
<dbReference type="InterPro" id="IPR003593">
    <property type="entry name" value="AAA+_ATPase"/>
</dbReference>
<organism evidence="8 9">
    <name type="scientific">Sphingomonas metalli</name>
    <dbReference type="NCBI Taxonomy" id="1779358"/>
    <lineage>
        <taxon>Bacteria</taxon>
        <taxon>Pseudomonadati</taxon>
        <taxon>Pseudomonadota</taxon>
        <taxon>Alphaproteobacteria</taxon>
        <taxon>Sphingomonadales</taxon>
        <taxon>Sphingomonadaceae</taxon>
        <taxon>Sphingomonas</taxon>
    </lineage>
</organism>
<dbReference type="Gene3D" id="3.40.50.300">
    <property type="entry name" value="P-loop containing nucleotide triphosphate hydrolases"/>
    <property type="match status" value="1"/>
</dbReference>
<keyword evidence="2" id="KW-0547">Nucleotide-binding</keyword>
<dbReference type="GO" id="GO:0017004">
    <property type="term" value="P:cytochrome complex assembly"/>
    <property type="evidence" value="ECO:0007669"/>
    <property type="project" value="UniProtKB-KW"/>
</dbReference>
<protein>
    <recommendedName>
        <fullName evidence="7">ABC transporter domain-containing protein</fullName>
    </recommendedName>
</protein>
<dbReference type="PROSITE" id="PS50893">
    <property type="entry name" value="ABC_TRANSPORTER_2"/>
    <property type="match status" value="1"/>
</dbReference>
<proteinExistence type="predicted"/>
<evidence type="ECO:0000256" key="5">
    <source>
        <dbReference type="ARBA" id="ARBA00022967"/>
    </source>
</evidence>
<evidence type="ECO:0000256" key="3">
    <source>
        <dbReference type="ARBA" id="ARBA00022748"/>
    </source>
</evidence>
<evidence type="ECO:0000256" key="6">
    <source>
        <dbReference type="ARBA" id="ARBA00023136"/>
    </source>
</evidence>
<evidence type="ECO:0000313" key="9">
    <source>
        <dbReference type="Proteomes" id="UP000623067"/>
    </source>
</evidence>
<dbReference type="RefSeq" id="WP_188657246.1">
    <property type="nucleotide sequence ID" value="NZ_BMIH01000001.1"/>
</dbReference>
<dbReference type="SUPFAM" id="SSF52540">
    <property type="entry name" value="P-loop containing nucleoside triphosphate hydrolases"/>
    <property type="match status" value="1"/>
</dbReference>
<sequence length="253" mass="25532">MTLLAMRDVACRRGGRMLFTGLDLTLAPGDAVVVTGPNGVGKSSLIRMAAGLLRPAAGSVAAAPAALLDERAALDAELPLDRALRFWVEVDGSIPAEAGVQMGSGGMGLESHPPVIPAQAGIHRAAGADASSRAEALIPAFAGATKRKGEVALAPGRIVERGLAALDLTPLARVPVRLLSTGQRRRAALARVAVSPARLWLLDEPANGLDAAAVARLEALVAAHRAAGGAVLVATHLPLAIPGAEALALEAAA</sequence>
<dbReference type="AlphaFoldDB" id="A0A916WQH0"/>
<evidence type="ECO:0000256" key="1">
    <source>
        <dbReference type="ARBA" id="ARBA00022448"/>
    </source>
</evidence>
<keyword evidence="9" id="KW-1185">Reference proteome</keyword>
<dbReference type="InterPro" id="IPR005895">
    <property type="entry name" value="ABC_transptr_haem_export_CcmA"/>
</dbReference>
<dbReference type="GO" id="GO:0022857">
    <property type="term" value="F:transmembrane transporter activity"/>
    <property type="evidence" value="ECO:0007669"/>
    <property type="project" value="InterPro"/>
</dbReference>
<keyword evidence="4" id="KW-0067">ATP-binding</keyword>
<keyword evidence="6" id="KW-0472">Membrane</keyword>
<evidence type="ECO:0000256" key="2">
    <source>
        <dbReference type="ARBA" id="ARBA00022741"/>
    </source>
</evidence>
<comment type="caution">
    <text evidence="8">The sequence shown here is derived from an EMBL/GenBank/DDBJ whole genome shotgun (WGS) entry which is preliminary data.</text>
</comment>
<evidence type="ECO:0000313" key="8">
    <source>
        <dbReference type="EMBL" id="GGB20036.1"/>
    </source>
</evidence>
<dbReference type="InterPro" id="IPR027417">
    <property type="entry name" value="P-loop_NTPase"/>
</dbReference>
<keyword evidence="1" id="KW-0813">Transport</keyword>
<evidence type="ECO:0000256" key="4">
    <source>
        <dbReference type="ARBA" id="ARBA00022840"/>
    </source>
</evidence>
<evidence type="ECO:0000259" key="7">
    <source>
        <dbReference type="PROSITE" id="PS50893"/>
    </source>
</evidence>
<keyword evidence="3" id="KW-0201">Cytochrome c-type biogenesis</keyword>